<gene>
    <name evidence="1" type="ORF">SAMN05518863_107171</name>
</gene>
<dbReference type="Proteomes" id="UP000198841">
    <property type="component" value="Unassembled WGS sequence"/>
</dbReference>
<organism evidence="1 2">
    <name type="scientific">Candidatus Pantoea symbiotica</name>
    <dbReference type="NCBI Taxonomy" id="1884370"/>
    <lineage>
        <taxon>Bacteria</taxon>
        <taxon>Pseudomonadati</taxon>
        <taxon>Pseudomonadota</taxon>
        <taxon>Gammaproteobacteria</taxon>
        <taxon>Enterobacterales</taxon>
        <taxon>Erwiniaceae</taxon>
        <taxon>Pantoea</taxon>
    </lineage>
</organism>
<sequence>MNAHPTKTTTYIRTIGIYGDQVRMNAHPTKTALYIRRVAIHGDRSITYNSKQQFRKRKSRA</sequence>
<proteinExistence type="predicted"/>
<reference evidence="1 2" key="1">
    <citation type="submission" date="2016-10" db="EMBL/GenBank/DDBJ databases">
        <authorList>
            <person name="Varghese N."/>
            <person name="Submissions S."/>
        </authorList>
    </citation>
    <scope>NUCLEOTIDE SEQUENCE [LARGE SCALE GENOMIC DNA]</scope>
    <source>
        <strain evidence="1 2">YR512</strain>
    </source>
</reference>
<accession>A0A1I3ZT05</accession>
<comment type="caution">
    <text evidence="1">The sequence shown here is derived from an EMBL/GenBank/DDBJ whole genome shotgun (WGS) entry which is preliminary data.</text>
</comment>
<protein>
    <submittedName>
        <fullName evidence="1">Uncharacterized protein</fullName>
    </submittedName>
</protein>
<evidence type="ECO:0000313" key="2">
    <source>
        <dbReference type="Proteomes" id="UP000198841"/>
    </source>
</evidence>
<name>A0A1I3ZT05_9GAMM</name>
<evidence type="ECO:0000313" key="1">
    <source>
        <dbReference type="EMBL" id="SFK47225.1"/>
    </source>
</evidence>
<keyword evidence="2" id="KW-1185">Reference proteome</keyword>
<dbReference type="EMBL" id="FOSD01000007">
    <property type="protein sequence ID" value="SFK47225.1"/>
    <property type="molecule type" value="Genomic_DNA"/>
</dbReference>